<dbReference type="AlphaFoldDB" id="A0A8V0YE14"/>
<dbReference type="PANTHER" id="PTHR21510">
    <property type="entry name" value="AKNA DOMAIN-CONTAINING PROTEIN"/>
    <property type="match status" value="1"/>
</dbReference>
<accession>A0A8V0YE14</accession>
<keyword evidence="1" id="KW-0175">Coiled coil</keyword>
<feature type="compositionally biased region" description="Polar residues" evidence="2">
    <location>
        <begin position="730"/>
        <end position="751"/>
    </location>
</feature>
<dbReference type="GeneID" id="101747831"/>
<evidence type="ECO:0000259" key="3">
    <source>
        <dbReference type="Pfam" id="PF12443"/>
    </source>
</evidence>
<feature type="region of interest" description="Disordered" evidence="2">
    <location>
        <begin position="109"/>
        <end position="138"/>
    </location>
</feature>
<keyword evidence="5" id="KW-1185">Reference proteome</keyword>
<gene>
    <name evidence="4" type="primary">AKNAD1</name>
</gene>
<dbReference type="OMA" id="HCLYINT"/>
<dbReference type="InterPro" id="IPR022150">
    <property type="entry name" value="AKNA_dom"/>
</dbReference>
<feature type="region of interest" description="Disordered" evidence="2">
    <location>
        <begin position="551"/>
        <end position="583"/>
    </location>
</feature>
<feature type="region of interest" description="Disordered" evidence="2">
    <location>
        <begin position="366"/>
        <end position="393"/>
    </location>
</feature>
<evidence type="ECO:0000256" key="1">
    <source>
        <dbReference type="SAM" id="Coils"/>
    </source>
</evidence>
<dbReference type="Pfam" id="PF12443">
    <property type="entry name" value="AKNA"/>
    <property type="match status" value="1"/>
</dbReference>
<feature type="domain" description="AKNA" evidence="3">
    <location>
        <begin position="406"/>
        <end position="466"/>
    </location>
</feature>
<reference evidence="4" key="3">
    <citation type="submission" date="2025-09" db="UniProtKB">
        <authorList>
            <consortium name="Ensembl"/>
        </authorList>
    </citation>
    <scope>IDENTIFICATION</scope>
    <source>
        <strain evidence="4">broiler</strain>
    </source>
</reference>
<feature type="coiled-coil region" evidence="1">
    <location>
        <begin position="463"/>
        <end position="490"/>
    </location>
</feature>
<dbReference type="RefSeq" id="XP_046800552.1">
    <property type="nucleotide sequence ID" value="XM_046944596.1"/>
</dbReference>
<name>A0A8V0YE14_CHICK</name>
<dbReference type="RefSeq" id="XP_015145841.2">
    <property type="nucleotide sequence ID" value="XM_015290355.4"/>
</dbReference>
<dbReference type="PANTHER" id="PTHR21510:SF16">
    <property type="entry name" value="PROTEIN AKNAD1"/>
    <property type="match status" value="1"/>
</dbReference>
<feature type="region of interest" description="Disordered" evidence="2">
    <location>
        <begin position="166"/>
        <end position="189"/>
    </location>
</feature>
<evidence type="ECO:0000313" key="4">
    <source>
        <dbReference type="Ensembl" id="ENSGALP00010016734.1"/>
    </source>
</evidence>
<dbReference type="InterPro" id="IPR052655">
    <property type="entry name" value="AKNA_Centrosome-Trans_reg"/>
</dbReference>
<dbReference type="KEGG" id="gga:101747831"/>
<evidence type="ECO:0000256" key="2">
    <source>
        <dbReference type="SAM" id="MobiDB-lite"/>
    </source>
</evidence>
<dbReference type="SMR" id="A0A8V0YE14"/>
<reference evidence="4" key="1">
    <citation type="submission" date="2020-11" db="EMBL/GenBank/DDBJ databases">
        <title>Gallus gallus (Chicken) genome, bGalGal1, GRCg7b, maternal haplotype autosomes + Z &amp; W.</title>
        <authorList>
            <person name="Warren W."/>
            <person name="Formenti G."/>
            <person name="Fedrigo O."/>
            <person name="Haase B."/>
            <person name="Mountcastle J."/>
            <person name="Balacco J."/>
            <person name="Tracey A."/>
            <person name="Schneider V."/>
            <person name="Okimoto R."/>
            <person name="Cheng H."/>
            <person name="Hawken R."/>
            <person name="Howe K."/>
            <person name="Jarvis E.D."/>
        </authorList>
    </citation>
    <scope>NUCLEOTIDE SEQUENCE [LARGE SCALE GENOMIC DNA]</scope>
    <source>
        <strain evidence="4">Broiler</strain>
    </source>
</reference>
<feature type="compositionally biased region" description="Polar residues" evidence="2">
    <location>
        <begin position="167"/>
        <end position="178"/>
    </location>
</feature>
<feature type="region of interest" description="Disordered" evidence="2">
    <location>
        <begin position="613"/>
        <end position="632"/>
    </location>
</feature>
<protein>
    <submittedName>
        <fullName evidence="4">AKNA domain containing 1</fullName>
    </submittedName>
</protein>
<feature type="compositionally biased region" description="Polar residues" evidence="2">
    <location>
        <begin position="366"/>
        <end position="381"/>
    </location>
</feature>
<evidence type="ECO:0000313" key="5">
    <source>
        <dbReference type="Proteomes" id="UP000000539"/>
    </source>
</evidence>
<sequence length="824" mass="91917">MEAVRKHRAAEGMEAQTSCSISNELSYVTDTTGAEQDDLPCDGVGGIACEHHDKSDRLHDCICTTRISDTLNLPSSESNRNASANAEIHIQAERVRDCATGTRQTLRISAGAPGSEVSFTQASPAGGNQPHGKDPPCQSNMSHVLLRHFATGELMSTWQLIEHETVPETSLTDSTGKTTNKRETSEHEQQAAKFEEHHLERLKAVDTGGKDQNLLNKNKFLSKTSTYAKCGCRQENSQLINEYEDAHIFQNTEEQKYVFKKSFPSHELIGGHGEVLRGQEDNNEVSSEIQVLKMSENNKSVPTIKRTTSFPTLLNKPVTRNNSLENQNCFDSIEVTYQKETSIPEVSQQRKSGFPNAGFAIYSGDTGTAPESSTADTSVLPQPTRGLSEPRLPCGTTASAFPATRTVEVCSLNASNLLPEITQGEKMSEILKEQTDQLKMKVEDFSKHMTEETLLLQDDYLALNQLKRYLDALERNYLTAREEHRNLQLQHYKDKSINIGEFDPERKVEGEIFRLGTLLEDIQEQADDSKHRWAPSLTSYGSAHSSHSLRESSVLSSVMDSPEENAFLPKNNEGENTSQTSSVIPQKNAHFSLECDRCNLRIHTLQKRAESVYRGEMDPQGESCPLASKHSSNEMRYFSPERKYEAEGLGFHAQGTLSQTYSASEESMKGSTTQERKTGICTIFILRKPADLSDISLKFKCRCSRESQNPFKLRNHKESVQSCAPRRNKNSGSTCYSQKRLPSQKAQTNQQPPKPVNRLSKSKKSARNTSAINIRNRNGKDFNINILNSTLDHAIQTANSLKKATEKMVQTISEDLAKAARTQL</sequence>
<dbReference type="CTD" id="254268"/>
<organism evidence="4 5">
    <name type="scientific">Gallus gallus</name>
    <name type="common">Chicken</name>
    <dbReference type="NCBI Taxonomy" id="9031"/>
    <lineage>
        <taxon>Eukaryota</taxon>
        <taxon>Metazoa</taxon>
        <taxon>Chordata</taxon>
        <taxon>Craniata</taxon>
        <taxon>Vertebrata</taxon>
        <taxon>Euteleostomi</taxon>
        <taxon>Archelosauria</taxon>
        <taxon>Archosauria</taxon>
        <taxon>Dinosauria</taxon>
        <taxon>Saurischia</taxon>
        <taxon>Theropoda</taxon>
        <taxon>Coelurosauria</taxon>
        <taxon>Aves</taxon>
        <taxon>Neognathae</taxon>
        <taxon>Galloanserae</taxon>
        <taxon>Galliformes</taxon>
        <taxon>Phasianidae</taxon>
        <taxon>Phasianinae</taxon>
        <taxon>Gallus</taxon>
    </lineage>
</organism>
<dbReference type="Ensembl" id="ENSGALT00010028975.1">
    <property type="protein sequence ID" value="ENSGALP00010016734.1"/>
    <property type="gene ID" value="ENSGALG00010012089.1"/>
</dbReference>
<feature type="compositionally biased region" description="Basic and acidic residues" evidence="2">
    <location>
        <begin position="180"/>
        <end position="189"/>
    </location>
</feature>
<dbReference type="OrthoDB" id="9045614at2759"/>
<feature type="compositionally biased region" description="Polar residues" evidence="2">
    <location>
        <begin position="574"/>
        <end position="583"/>
    </location>
</feature>
<proteinExistence type="predicted"/>
<reference evidence="4" key="2">
    <citation type="submission" date="2025-08" db="UniProtKB">
        <authorList>
            <consortium name="Ensembl"/>
        </authorList>
    </citation>
    <scope>IDENTIFICATION</scope>
    <source>
        <strain evidence="4">broiler</strain>
    </source>
</reference>
<dbReference type="Proteomes" id="UP000000539">
    <property type="component" value="Chromosome 8"/>
</dbReference>
<feature type="region of interest" description="Disordered" evidence="2">
    <location>
        <begin position="715"/>
        <end position="771"/>
    </location>
</feature>
<dbReference type="GeneTree" id="ENSGT00940000154254"/>